<dbReference type="Proteomes" id="UP000760494">
    <property type="component" value="Unassembled WGS sequence"/>
</dbReference>
<dbReference type="Gene3D" id="1.10.287.1490">
    <property type="match status" value="1"/>
</dbReference>
<sequence>MPYVYKPSILKSLGIQTWEQVRMMGEGGLREEKSRCQKLEEELKARQKRPDERHVSSETPFKEPGGKCDGPTQGDNQGDVSEGDVFEGGSSIKDDDIFSKNDDALSNLRTESENQQKEIREQREKVDELQSKVKHLEKEDDKKQNGLKRLEGDYHRLKEQSKGQAKEMEQLRSTVADLEAKLKKHTGKQEGLNKTHLEEVEKLNSLLTSSMEEIKSLKSSSLHQSPAGVSPVATTSGEALESVEDVSSNGSKPSTTRTSHIKTETPTAEPLSIPCGLYGTTNSGSSSPLDGRQASLKRKASVQASPIPTPTRSFTVGGALRSYTPRTPSNLSSSFKDRTYGQTDPRRKEHKGRQPVIKKETPEKYQK</sequence>
<feature type="compositionally biased region" description="Polar residues" evidence="1">
    <location>
        <begin position="279"/>
        <end position="288"/>
    </location>
</feature>
<feature type="compositionally biased region" description="Polar residues" evidence="1">
    <location>
        <begin position="324"/>
        <end position="334"/>
    </location>
</feature>
<feature type="compositionally biased region" description="Basic and acidic residues" evidence="1">
    <location>
        <begin position="92"/>
        <end position="103"/>
    </location>
</feature>
<evidence type="ECO:0000313" key="2">
    <source>
        <dbReference type="EMBL" id="VTT73005.1"/>
    </source>
</evidence>
<feature type="compositionally biased region" description="Polar residues" evidence="1">
    <location>
        <begin position="302"/>
        <end position="314"/>
    </location>
</feature>
<accession>A0A9Q9UC53</accession>
<name>A0A9Q9UC53_FUSFU</name>
<dbReference type="AlphaFoldDB" id="A0A9Q9UC53"/>
<protein>
    <submittedName>
        <fullName evidence="2">Uncharacterized protein</fullName>
    </submittedName>
</protein>
<feature type="region of interest" description="Disordered" evidence="1">
    <location>
        <begin position="27"/>
        <end position="170"/>
    </location>
</feature>
<feature type="compositionally biased region" description="Basic and acidic residues" evidence="1">
    <location>
        <begin position="28"/>
        <end position="66"/>
    </location>
</feature>
<organism evidence="2 3">
    <name type="scientific">Fusarium fujikuroi</name>
    <name type="common">Bakanae and foot rot disease fungus</name>
    <name type="synonym">Gibberella fujikuroi</name>
    <dbReference type="NCBI Taxonomy" id="5127"/>
    <lineage>
        <taxon>Eukaryota</taxon>
        <taxon>Fungi</taxon>
        <taxon>Dikarya</taxon>
        <taxon>Ascomycota</taxon>
        <taxon>Pezizomycotina</taxon>
        <taxon>Sordariomycetes</taxon>
        <taxon>Hypocreomycetidae</taxon>
        <taxon>Hypocreales</taxon>
        <taxon>Nectriaceae</taxon>
        <taxon>Fusarium</taxon>
        <taxon>Fusarium fujikuroi species complex</taxon>
    </lineage>
</organism>
<gene>
    <name evidence="2" type="ORF">C2S_8834</name>
</gene>
<reference evidence="2" key="1">
    <citation type="submission" date="2019-05" db="EMBL/GenBank/DDBJ databases">
        <authorList>
            <person name="Piombo E."/>
        </authorList>
    </citation>
    <scope>NUCLEOTIDE SEQUENCE</scope>
    <source>
        <strain evidence="2">C2S</strain>
    </source>
</reference>
<feature type="region of interest" description="Disordered" evidence="1">
    <location>
        <begin position="216"/>
        <end position="367"/>
    </location>
</feature>
<feature type="compositionally biased region" description="Basic and acidic residues" evidence="1">
    <location>
        <begin position="357"/>
        <end position="367"/>
    </location>
</feature>
<dbReference type="EMBL" id="CABFJX010000367">
    <property type="protein sequence ID" value="VTT73005.1"/>
    <property type="molecule type" value="Genomic_DNA"/>
</dbReference>
<feature type="compositionally biased region" description="Basic and acidic residues" evidence="1">
    <location>
        <begin position="335"/>
        <end position="347"/>
    </location>
</feature>
<comment type="caution">
    <text evidence="2">The sequence shown here is derived from an EMBL/GenBank/DDBJ whole genome shotgun (WGS) entry which is preliminary data.</text>
</comment>
<evidence type="ECO:0000313" key="3">
    <source>
        <dbReference type="Proteomes" id="UP000760494"/>
    </source>
</evidence>
<evidence type="ECO:0000256" key="1">
    <source>
        <dbReference type="SAM" id="MobiDB-lite"/>
    </source>
</evidence>
<proteinExistence type="predicted"/>
<feature type="compositionally biased region" description="Basic and acidic residues" evidence="1">
    <location>
        <begin position="110"/>
        <end position="170"/>
    </location>
</feature>
<feature type="compositionally biased region" description="Polar residues" evidence="1">
    <location>
        <begin position="245"/>
        <end position="258"/>
    </location>
</feature>